<feature type="compositionally biased region" description="Polar residues" evidence="1">
    <location>
        <begin position="136"/>
        <end position="152"/>
    </location>
</feature>
<proteinExistence type="predicted"/>
<feature type="compositionally biased region" description="Polar residues" evidence="1">
    <location>
        <begin position="81"/>
        <end position="123"/>
    </location>
</feature>
<feature type="compositionally biased region" description="Polar residues" evidence="1">
    <location>
        <begin position="292"/>
        <end position="304"/>
    </location>
</feature>
<organism evidence="2">
    <name type="scientific">Arion vulgaris</name>
    <dbReference type="NCBI Taxonomy" id="1028688"/>
    <lineage>
        <taxon>Eukaryota</taxon>
        <taxon>Metazoa</taxon>
        <taxon>Spiralia</taxon>
        <taxon>Lophotrochozoa</taxon>
        <taxon>Mollusca</taxon>
        <taxon>Gastropoda</taxon>
        <taxon>Heterobranchia</taxon>
        <taxon>Euthyneura</taxon>
        <taxon>Panpulmonata</taxon>
        <taxon>Eupulmonata</taxon>
        <taxon>Stylommatophora</taxon>
        <taxon>Helicina</taxon>
        <taxon>Arionoidea</taxon>
        <taxon>Arionidae</taxon>
        <taxon>Arion</taxon>
    </lineage>
</organism>
<feature type="non-terminal residue" evidence="2">
    <location>
        <position position="1"/>
    </location>
</feature>
<feature type="compositionally biased region" description="Low complexity" evidence="1">
    <location>
        <begin position="30"/>
        <end position="51"/>
    </location>
</feature>
<feature type="compositionally biased region" description="Basic residues" evidence="1">
    <location>
        <begin position="164"/>
        <end position="178"/>
    </location>
</feature>
<dbReference type="AlphaFoldDB" id="A0A0B6Z942"/>
<evidence type="ECO:0000313" key="2">
    <source>
        <dbReference type="EMBL" id="CEK65129.1"/>
    </source>
</evidence>
<protein>
    <submittedName>
        <fullName evidence="2">Uncharacterized protein</fullName>
    </submittedName>
</protein>
<accession>A0A0B6Z942</accession>
<feature type="region of interest" description="Disordered" evidence="1">
    <location>
        <begin position="30"/>
        <end position="123"/>
    </location>
</feature>
<sequence length="330" mass="35371">VKMNLIKANKNIQEKELRIIQAKLEAQVHQLQQRPAPQQQQQQHHGLQQHRLTSPASANTRRMAIVPPLQRQPTEEDLNPIISQASPGDLKANQSSGGIQQSSPDVGAKQQQQPGTASSTQEISAKSNPALMITGQQPHTRQATQESSAQNASLQPPQPSPFSLHHHHHHHHHYHHHTLPQQHMNLTSSLKETPPPAYGSYDNSVFSTSSVAAASVTPGPLSISVSSTTTSMASPIICETSPVSVDESPSCASDASSGYHSLSHSAETLSSMCSGPFNKPHCLDIASNSTVPSYGSKTPPSYDQSMKGASKTPDIIPCSSTHISSNLPLV</sequence>
<gene>
    <name evidence="2" type="primary">ORF54004</name>
</gene>
<dbReference type="EMBL" id="HACG01018264">
    <property type="protein sequence ID" value="CEK65129.1"/>
    <property type="molecule type" value="Transcribed_RNA"/>
</dbReference>
<feature type="region of interest" description="Disordered" evidence="1">
    <location>
        <begin position="136"/>
        <end position="181"/>
    </location>
</feature>
<reference evidence="2" key="1">
    <citation type="submission" date="2014-12" db="EMBL/GenBank/DDBJ databases">
        <title>Insight into the proteome of Arion vulgaris.</title>
        <authorList>
            <person name="Aradska J."/>
            <person name="Bulat T."/>
            <person name="Smidak R."/>
            <person name="Sarate P."/>
            <person name="Gangsoo J."/>
            <person name="Sialana F."/>
            <person name="Bilban M."/>
            <person name="Lubec G."/>
        </authorList>
    </citation>
    <scope>NUCLEOTIDE SEQUENCE</scope>
    <source>
        <tissue evidence="2">Skin</tissue>
    </source>
</reference>
<evidence type="ECO:0000256" key="1">
    <source>
        <dbReference type="SAM" id="MobiDB-lite"/>
    </source>
</evidence>
<name>A0A0B6Z942_9EUPU</name>
<feature type="region of interest" description="Disordered" evidence="1">
    <location>
        <begin position="292"/>
        <end position="317"/>
    </location>
</feature>